<dbReference type="VEuPathDB" id="VectorBase:LDEU009275"/>
<evidence type="ECO:0000259" key="1">
    <source>
        <dbReference type="PROSITE" id="PS50878"/>
    </source>
</evidence>
<evidence type="ECO:0000313" key="3">
    <source>
        <dbReference type="Proteomes" id="UP000288716"/>
    </source>
</evidence>
<gene>
    <name evidence="2" type="ORF">B4U80_02766</name>
</gene>
<evidence type="ECO:0000313" key="2">
    <source>
        <dbReference type="EMBL" id="RWS22765.1"/>
    </source>
</evidence>
<keyword evidence="3" id="KW-1185">Reference proteome</keyword>
<dbReference type="InterPro" id="IPR000477">
    <property type="entry name" value="RT_dom"/>
</dbReference>
<dbReference type="Gene3D" id="3.60.10.10">
    <property type="entry name" value="Endonuclease/exonuclease/phosphatase"/>
    <property type="match status" value="1"/>
</dbReference>
<keyword evidence="2" id="KW-0695">RNA-directed DNA polymerase</keyword>
<dbReference type="Pfam" id="PF00078">
    <property type="entry name" value="RVT_1"/>
    <property type="match status" value="1"/>
</dbReference>
<feature type="domain" description="Reverse transcriptase" evidence="1">
    <location>
        <begin position="474"/>
        <end position="632"/>
    </location>
</feature>
<dbReference type="InterPro" id="IPR043502">
    <property type="entry name" value="DNA/RNA_pol_sf"/>
</dbReference>
<dbReference type="SUPFAM" id="SSF56672">
    <property type="entry name" value="DNA/RNA polymerases"/>
    <property type="match status" value="1"/>
</dbReference>
<dbReference type="InterPro" id="IPR036691">
    <property type="entry name" value="Endo/exonu/phosph_ase_sf"/>
</dbReference>
<dbReference type="CDD" id="cd01650">
    <property type="entry name" value="RT_nLTR_like"/>
    <property type="match status" value="1"/>
</dbReference>
<keyword evidence="2" id="KW-0808">Transferase</keyword>
<reference evidence="2 3" key="1">
    <citation type="journal article" date="2018" name="Gigascience">
        <title>Genomes of trombidid mites reveal novel predicted allergens and laterally-transferred genes associated with secondary metabolism.</title>
        <authorList>
            <person name="Dong X."/>
            <person name="Chaisiri K."/>
            <person name="Xia D."/>
            <person name="Armstrong S.D."/>
            <person name="Fang Y."/>
            <person name="Donnelly M.J."/>
            <person name="Kadowaki T."/>
            <person name="McGarry J.W."/>
            <person name="Darby A.C."/>
            <person name="Makepeace B.L."/>
        </authorList>
    </citation>
    <scope>NUCLEOTIDE SEQUENCE [LARGE SCALE GENOMIC DNA]</scope>
    <source>
        <strain evidence="2">UoL-UT</strain>
    </source>
</reference>
<dbReference type="AlphaFoldDB" id="A0A443S5S0"/>
<sequence length="632" mass="73319">MANDINAHKFNSAKGFRILHSNVRSIMNKFSEICLLVSTLGPHVYCVTESWLKSDISDFEIEIEGYNSFRFDRKSTIGGGVIVYIMKSLNLDVQRRFVSSTIEHISLEMKFKNSKPFILTTLYNPPKSPTFLDEFRTIMSMFDKYEHIVVGDFNINYVNKKESKSFNKLVTDNGFKQLIQESTCFTNTTESTIDLILTNIPENISKSGVMEITVSDHFFTFVVRKINKNIQKKPSTIHFNIIDYDQESEIISELTKLNFSDLYSSFNYNVDSLATKLTSKILNTFLKFKKTVKRRVRQKQKPIFLTSEINRLIKERNELFRKYWHQRKRGSTEMSLFSQYKRLRNKIVSLIRIEKEKSATKQILENKNNSKNLWKILLQKFGKQKSETNMKFDVDELNRHFSKTEKQIENFEVCDSMKNNSKSFSFTEITEEDVWKALKSLKKSNSVGADNVSLKMITISLPIICVHLLAFFNLILKTNNFPFIWTISKITPIEKMKKAINVRDFRPISVLSILSKLFERIIYNQIYTFLDKNNLIFKNQYGFRKNMSTKDALLAVHNKIIESRNGGNYVAMLQLDLSDAFGSVSHKLLLSKLRKIGFSDSATKLMQSLMVFGTKDDNNEIKIGGNSIAQVK</sequence>
<dbReference type="PANTHER" id="PTHR47510">
    <property type="entry name" value="REVERSE TRANSCRIPTASE DOMAIN-CONTAINING PROTEIN"/>
    <property type="match status" value="1"/>
</dbReference>
<dbReference type="SUPFAM" id="SSF56219">
    <property type="entry name" value="DNase I-like"/>
    <property type="match status" value="1"/>
</dbReference>
<protein>
    <submittedName>
        <fullName evidence="2">Rna-directed dna polymerase from mobile element jockey-like protein</fullName>
    </submittedName>
</protein>
<dbReference type="PROSITE" id="PS50878">
    <property type="entry name" value="RT_POL"/>
    <property type="match status" value="1"/>
</dbReference>
<organism evidence="2 3">
    <name type="scientific">Leptotrombidium deliense</name>
    <dbReference type="NCBI Taxonomy" id="299467"/>
    <lineage>
        <taxon>Eukaryota</taxon>
        <taxon>Metazoa</taxon>
        <taxon>Ecdysozoa</taxon>
        <taxon>Arthropoda</taxon>
        <taxon>Chelicerata</taxon>
        <taxon>Arachnida</taxon>
        <taxon>Acari</taxon>
        <taxon>Acariformes</taxon>
        <taxon>Trombidiformes</taxon>
        <taxon>Prostigmata</taxon>
        <taxon>Anystina</taxon>
        <taxon>Parasitengona</taxon>
        <taxon>Trombiculoidea</taxon>
        <taxon>Trombiculidae</taxon>
        <taxon>Leptotrombidium</taxon>
    </lineage>
</organism>
<proteinExistence type="predicted"/>
<name>A0A443S5S0_9ACAR</name>
<dbReference type="GO" id="GO:0003964">
    <property type="term" value="F:RNA-directed DNA polymerase activity"/>
    <property type="evidence" value="ECO:0007669"/>
    <property type="project" value="UniProtKB-KW"/>
</dbReference>
<dbReference type="OrthoDB" id="6494786at2759"/>
<dbReference type="EMBL" id="NCKV01007952">
    <property type="protein sequence ID" value="RWS22765.1"/>
    <property type="molecule type" value="Genomic_DNA"/>
</dbReference>
<keyword evidence="2" id="KW-0548">Nucleotidyltransferase</keyword>
<dbReference type="STRING" id="299467.A0A443S5S0"/>
<dbReference type="Proteomes" id="UP000288716">
    <property type="component" value="Unassembled WGS sequence"/>
</dbReference>
<comment type="caution">
    <text evidence="2">The sequence shown here is derived from an EMBL/GenBank/DDBJ whole genome shotgun (WGS) entry which is preliminary data.</text>
</comment>
<dbReference type="Pfam" id="PF14529">
    <property type="entry name" value="Exo_endo_phos_2"/>
    <property type="match status" value="1"/>
</dbReference>
<accession>A0A443S5S0</accession>
<dbReference type="InterPro" id="IPR005135">
    <property type="entry name" value="Endo/exonuclease/phosphatase"/>
</dbReference>
<dbReference type="PANTHER" id="PTHR47510:SF3">
    <property type="entry name" value="ENDO_EXONUCLEASE_PHOSPHATASE DOMAIN-CONTAINING PROTEIN"/>
    <property type="match status" value="1"/>
</dbReference>